<protein>
    <recommendedName>
        <fullName evidence="9">Gustatory receptor</fullName>
    </recommendedName>
</protein>
<feature type="transmembrane region" description="Helical" evidence="6">
    <location>
        <begin position="117"/>
        <end position="137"/>
    </location>
</feature>
<dbReference type="OrthoDB" id="7538558at2759"/>
<evidence type="ECO:0000256" key="3">
    <source>
        <dbReference type="ARBA" id="ARBA00022692"/>
    </source>
</evidence>
<evidence type="ECO:0000313" key="7">
    <source>
        <dbReference type="EMBL" id="EZA58589.1"/>
    </source>
</evidence>
<dbReference type="InterPro" id="IPR013604">
    <property type="entry name" value="7TM_chemorcpt"/>
</dbReference>
<dbReference type="OMA" id="FHFGYKF"/>
<accession>A0A026WU02</accession>
<sequence>MVDTIERAIHPFSVTAFFFGPGIFRYPLHNSRPYFNFCYTLSLWSVYVYGLYKVVNFWPKIFSEFLIFFTLAMSFIVTMISIIITIRKQKVQHLHSELRQIARDINSLFGIQMSLQMISYFVIIIGTCQFTIFYFIIHLHDVVTVKLLFYANVWLIVYLTRLILLNHTCENVSAKAQETRIVLHNLITFNRFAKMREQILQFVLQISLRPLQLSGMGMFHFGYKFIYKFFLWVITTIIFLLQVDTSPIIRTLLSEGNNMTYTINRKEM</sequence>
<dbReference type="GO" id="GO:0005886">
    <property type="term" value="C:plasma membrane"/>
    <property type="evidence" value="ECO:0007669"/>
    <property type="project" value="UniProtKB-SubCell"/>
</dbReference>
<feature type="transmembrane region" description="Helical" evidence="6">
    <location>
        <begin position="225"/>
        <end position="243"/>
    </location>
</feature>
<evidence type="ECO:0000256" key="6">
    <source>
        <dbReference type="SAM" id="Phobius"/>
    </source>
</evidence>
<keyword evidence="3 6" id="KW-0812">Transmembrane</keyword>
<evidence type="ECO:0000313" key="8">
    <source>
        <dbReference type="Proteomes" id="UP000053097"/>
    </source>
</evidence>
<keyword evidence="2" id="KW-1003">Cell membrane</keyword>
<dbReference type="AlphaFoldDB" id="A0A026WU02"/>
<proteinExistence type="predicted"/>
<keyword evidence="8" id="KW-1185">Reference proteome</keyword>
<reference evidence="7 8" key="1">
    <citation type="journal article" date="2014" name="Curr. Biol.">
        <title>The genome of the clonal raider ant Cerapachys biroi.</title>
        <authorList>
            <person name="Oxley P.R."/>
            <person name="Ji L."/>
            <person name="Fetter-Pruneda I."/>
            <person name="McKenzie S.K."/>
            <person name="Li C."/>
            <person name="Hu H."/>
            <person name="Zhang G."/>
            <person name="Kronauer D.J."/>
        </authorList>
    </citation>
    <scope>NUCLEOTIDE SEQUENCE [LARGE SCALE GENOMIC DNA]</scope>
</reference>
<dbReference type="Pfam" id="PF08395">
    <property type="entry name" value="7tm_7"/>
    <property type="match status" value="1"/>
</dbReference>
<keyword evidence="4 6" id="KW-1133">Transmembrane helix</keyword>
<evidence type="ECO:0000256" key="1">
    <source>
        <dbReference type="ARBA" id="ARBA00004651"/>
    </source>
</evidence>
<evidence type="ECO:0000256" key="4">
    <source>
        <dbReference type="ARBA" id="ARBA00022989"/>
    </source>
</evidence>
<keyword evidence="5 6" id="KW-0472">Membrane</keyword>
<evidence type="ECO:0000256" key="5">
    <source>
        <dbReference type="ARBA" id="ARBA00023136"/>
    </source>
</evidence>
<dbReference type="EMBL" id="KK107119">
    <property type="protein sequence ID" value="EZA58589.1"/>
    <property type="molecule type" value="Genomic_DNA"/>
</dbReference>
<comment type="subcellular location">
    <subcellularLocation>
        <location evidence="1">Cell membrane</location>
        <topology evidence="1">Multi-pass membrane protein</topology>
    </subcellularLocation>
</comment>
<evidence type="ECO:0008006" key="9">
    <source>
        <dbReference type="Google" id="ProtNLM"/>
    </source>
</evidence>
<feature type="transmembrane region" description="Helical" evidence="6">
    <location>
        <begin position="64"/>
        <end position="86"/>
    </location>
</feature>
<name>A0A026WU02_OOCBI</name>
<organism evidence="7 8">
    <name type="scientific">Ooceraea biroi</name>
    <name type="common">Clonal raider ant</name>
    <name type="synonym">Cerapachys biroi</name>
    <dbReference type="NCBI Taxonomy" id="2015173"/>
    <lineage>
        <taxon>Eukaryota</taxon>
        <taxon>Metazoa</taxon>
        <taxon>Ecdysozoa</taxon>
        <taxon>Arthropoda</taxon>
        <taxon>Hexapoda</taxon>
        <taxon>Insecta</taxon>
        <taxon>Pterygota</taxon>
        <taxon>Neoptera</taxon>
        <taxon>Endopterygota</taxon>
        <taxon>Hymenoptera</taxon>
        <taxon>Apocrita</taxon>
        <taxon>Aculeata</taxon>
        <taxon>Formicoidea</taxon>
        <taxon>Formicidae</taxon>
        <taxon>Dorylinae</taxon>
        <taxon>Ooceraea</taxon>
    </lineage>
</organism>
<feature type="transmembrane region" description="Helical" evidence="6">
    <location>
        <begin position="34"/>
        <end position="52"/>
    </location>
</feature>
<feature type="transmembrane region" description="Helical" evidence="6">
    <location>
        <begin position="143"/>
        <end position="164"/>
    </location>
</feature>
<dbReference type="Proteomes" id="UP000053097">
    <property type="component" value="Unassembled WGS sequence"/>
</dbReference>
<dbReference type="GO" id="GO:0050909">
    <property type="term" value="P:sensory perception of taste"/>
    <property type="evidence" value="ECO:0007669"/>
    <property type="project" value="InterPro"/>
</dbReference>
<evidence type="ECO:0000256" key="2">
    <source>
        <dbReference type="ARBA" id="ARBA00022475"/>
    </source>
</evidence>
<gene>
    <name evidence="7" type="ORF">X777_14754</name>
</gene>